<dbReference type="InterPro" id="IPR001387">
    <property type="entry name" value="Cro/C1-type_HTH"/>
</dbReference>
<dbReference type="EMBL" id="CP017065">
    <property type="protein sequence ID" value="ARY92615.1"/>
    <property type="molecule type" value="Genomic_DNA"/>
</dbReference>
<reference evidence="3 5" key="2">
    <citation type="submission" date="2023-09" db="EMBL/GenBank/DDBJ databases">
        <title>Genomic characteristic of L. casei group strains isolated from clinical sources.</title>
        <authorList>
            <person name="Jarocki P."/>
        </authorList>
    </citation>
    <scope>NUCLEOTIDE SEQUENCE [LARGE SCALE GENOMIC DNA]</scope>
    <source>
        <strain evidence="3 5">LMG 24099</strain>
    </source>
</reference>
<dbReference type="GO" id="GO:0003677">
    <property type="term" value="F:DNA binding"/>
    <property type="evidence" value="ECO:0007669"/>
    <property type="project" value="InterPro"/>
</dbReference>
<dbReference type="RefSeq" id="WP_087912943.1">
    <property type="nucleotide sequence ID" value="NZ_CP017065.1"/>
</dbReference>
<dbReference type="Proteomes" id="UP000195609">
    <property type="component" value="Chromosome"/>
</dbReference>
<evidence type="ECO:0000313" key="5">
    <source>
        <dbReference type="Proteomes" id="UP001303564"/>
    </source>
</evidence>
<organism evidence="2 4">
    <name type="scientific">Lacticaseibacillus casei</name>
    <name type="common">Lactobacillus casei</name>
    <dbReference type="NCBI Taxonomy" id="1582"/>
    <lineage>
        <taxon>Bacteria</taxon>
        <taxon>Bacillati</taxon>
        <taxon>Bacillota</taxon>
        <taxon>Bacilli</taxon>
        <taxon>Lactobacillales</taxon>
        <taxon>Lactobacillaceae</taxon>
        <taxon>Lacticaseibacillus</taxon>
    </lineage>
</organism>
<keyword evidence="5" id="KW-1185">Reference proteome</keyword>
<dbReference type="SUPFAM" id="SSF47413">
    <property type="entry name" value="lambda repressor-like DNA-binding domains"/>
    <property type="match status" value="1"/>
</dbReference>
<proteinExistence type="predicted"/>
<dbReference type="CDD" id="cd00093">
    <property type="entry name" value="HTH_XRE"/>
    <property type="match status" value="1"/>
</dbReference>
<evidence type="ECO:0000313" key="2">
    <source>
        <dbReference type="EMBL" id="ARY92615.1"/>
    </source>
</evidence>
<accession>A0AAN1F0K9</accession>
<feature type="domain" description="HTH cro/C1-type" evidence="1">
    <location>
        <begin position="28"/>
        <end position="82"/>
    </location>
</feature>
<dbReference type="Proteomes" id="UP001303564">
    <property type="component" value="Chromosome"/>
</dbReference>
<dbReference type="Gene3D" id="1.10.260.40">
    <property type="entry name" value="lambda repressor-like DNA-binding domains"/>
    <property type="match status" value="1"/>
</dbReference>
<evidence type="ECO:0000259" key="1">
    <source>
        <dbReference type="PROSITE" id="PS50943"/>
    </source>
</evidence>
<evidence type="ECO:0000313" key="3">
    <source>
        <dbReference type="EMBL" id="WNX27248.1"/>
    </source>
</evidence>
<protein>
    <submittedName>
        <fullName evidence="2 3">Transcriptional regulator</fullName>
    </submittedName>
</protein>
<sequence length="89" mass="10242">MTTWDDYAQQLKRDHPDKVAIIKALAELESERIKRGISQKQFADMIGMKQPQLAKIERLESLPTLRTLNRYAGGLGKKIHLSIVPRETR</sequence>
<evidence type="ECO:0000313" key="4">
    <source>
        <dbReference type="Proteomes" id="UP000195609"/>
    </source>
</evidence>
<dbReference type="Pfam" id="PF01381">
    <property type="entry name" value="HTH_3"/>
    <property type="match status" value="1"/>
</dbReference>
<reference evidence="2 4" key="1">
    <citation type="journal article" date="2017" name="Front. Immunol.">
        <title>Complete Genome Sequence of Lactobacillus casei LC5, a Potential Probiotics for Atopic Dermatitis.</title>
        <authorList>
            <person name="Kang J."/>
            <person name="Chung W.H."/>
            <person name="Lim T.J."/>
            <person name="Whon T.W."/>
            <person name="Lim S."/>
            <person name="Nam Y.D."/>
        </authorList>
    </citation>
    <scope>NUCLEOTIDE SEQUENCE [LARGE SCALE GENOMIC DNA]</scope>
    <source>
        <strain evidence="2 4">LC5</strain>
    </source>
</reference>
<dbReference type="PROSITE" id="PS50943">
    <property type="entry name" value="HTH_CROC1"/>
    <property type="match status" value="1"/>
</dbReference>
<name>A0AAN1F0K9_LACCA</name>
<dbReference type="EMBL" id="CP136128">
    <property type="protein sequence ID" value="WNX27248.1"/>
    <property type="molecule type" value="Genomic_DNA"/>
</dbReference>
<dbReference type="SMART" id="SM00530">
    <property type="entry name" value="HTH_XRE"/>
    <property type="match status" value="1"/>
</dbReference>
<dbReference type="InterPro" id="IPR010982">
    <property type="entry name" value="Lambda_DNA-bd_dom_sf"/>
</dbReference>
<dbReference type="AlphaFoldDB" id="A0AAN1F0K9"/>
<gene>
    <name evidence="2" type="ORF">BGL52_12960</name>
    <name evidence="3" type="ORF">RWA16_12730</name>
</gene>